<dbReference type="CTD" id="40982"/>
<dbReference type="InterPro" id="IPR008978">
    <property type="entry name" value="HSP20-like_chaperone"/>
</dbReference>
<dbReference type="SUPFAM" id="SSF49764">
    <property type="entry name" value="HSP20-like chaperones"/>
    <property type="match status" value="1"/>
</dbReference>
<evidence type="ECO:0000259" key="1">
    <source>
        <dbReference type="PROSITE" id="PS51048"/>
    </source>
</evidence>
<proteinExistence type="predicted"/>
<feature type="domain" description="SGS" evidence="1">
    <location>
        <begin position="131"/>
        <end position="222"/>
    </location>
</feature>
<dbReference type="InterPro" id="IPR007699">
    <property type="entry name" value="SGS_dom"/>
</dbReference>
<dbReference type="KEGG" id="pbar:105429962"/>
<evidence type="ECO:0000313" key="3">
    <source>
        <dbReference type="Proteomes" id="UP000504615"/>
    </source>
</evidence>
<organism evidence="3 4">
    <name type="scientific">Pogonomyrmex barbatus</name>
    <name type="common">red harvester ant</name>
    <dbReference type="NCBI Taxonomy" id="144034"/>
    <lineage>
        <taxon>Eukaryota</taxon>
        <taxon>Metazoa</taxon>
        <taxon>Ecdysozoa</taxon>
        <taxon>Arthropoda</taxon>
        <taxon>Hexapoda</taxon>
        <taxon>Insecta</taxon>
        <taxon>Pterygota</taxon>
        <taxon>Neoptera</taxon>
        <taxon>Endopterygota</taxon>
        <taxon>Hymenoptera</taxon>
        <taxon>Apocrita</taxon>
        <taxon>Aculeata</taxon>
        <taxon>Formicoidea</taxon>
        <taxon>Formicidae</taxon>
        <taxon>Myrmicinae</taxon>
        <taxon>Pogonomyrmex</taxon>
    </lineage>
</organism>
<gene>
    <name evidence="4 5" type="primary">LOC105429962</name>
</gene>
<evidence type="ECO:0000259" key="2">
    <source>
        <dbReference type="PROSITE" id="PS51203"/>
    </source>
</evidence>
<keyword evidence="3" id="KW-1185">Reference proteome</keyword>
<dbReference type="InterPro" id="IPR007052">
    <property type="entry name" value="CS_dom"/>
</dbReference>
<dbReference type="RefSeq" id="XP_011641536.1">
    <property type="nucleotide sequence ID" value="XM_011643234.2"/>
</dbReference>
<dbReference type="Pfam" id="PF05002">
    <property type="entry name" value="SGS"/>
    <property type="match status" value="1"/>
</dbReference>
<dbReference type="GeneID" id="105429962"/>
<dbReference type="Proteomes" id="UP000504615">
    <property type="component" value="Unplaced"/>
</dbReference>
<dbReference type="FunFam" id="2.60.40.790:FF:000012">
    <property type="entry name" value="SGT1 homolog, MIS12 kinetochore complex assembly cochaperone"/>
    <property type="match status" value="1"/>
</dbReference>
<dbReference type="OrthoDB" id="1898560at2759"/>
<evidence type="ECO:0000313" key="4">
    <source>
        <dbReference type="RefSeq" id="XP_011641534.1"/>
    </source>
</evidence>
<feature type="domain" description="CS" evidence="2">
    <location>
        <begin position="19"/>
        <end position="106"/>
    </location>
</feature>
<dbReference type="GO" id="GO:0005737">
    <property type="term" value="C:cytoplasm"/>
    <property type="evidence" value="ECO:0007669"/>
    <property type="project" value="UniProtKB-ARBA"/>
</dbReference>
<dbReference type="RefSeq" id="XP_011641534.1">
    <property type="nucleotide sequence ID" value="XM_011643232.2"/>
</dbReference>
<dbReference type="AlphaFoldDB" id="A0A6I9WPL8"/>
<protein>
    <submittedName>
        <fullName evidence="4 5">Protein SGT1 homolog</fullName>
    </submittedName>
</protein>
<dbReference type="PROSITE" id="PS51203">
    <property type="entry name" value="CS"/>
    <property type="match status" value="1"/>
</dbReference>
<reference evidence="4 5" key="1">
    <citation type="submission" date="2025-04" db="UniProtKB">
        <authorList>
            <consortium name="RefSeq"/>
        </authorList>
    </citation>
    <scope>IDENTIFICATION</scope>
</reference>
<dbReference type="Pfam" id="PF04969">
    <property type="entry name" value="CS"/>
    <property type="match status" value="1"/>
</dbReference>
<dbReference type="InterPro" id="IPR044563">
    <property type="entry name" value="Sgt1-like"/>
</dbReference>
<dbReference type="Gene3D" id="2.60.40.790">
    <property type="match status" value="1"/>
</dbReference>
<accession>A0A6I9WPL8</accession>
<sequence>MDANKTATQIEADKMPISKDKIKYEWYQTETHVIITIFAKNTENVKIIYGESTLSVSAKLPSGNEYSLELDLANFIVIEQCSYKVWPSKIEIKLKKQKDIKWMTLEGDPVQCTVKPIPKEILQAPREQPFKYPSSCKIPKDWNKVEKEIERQEAAEETEGEAAVNALFQKIYGNGSDEVRRAMNKSFLESGGTVLSTNWEEVGRKTVERKPPDGMEWKSWNS</sequence>
<dbReference type="GO" id="GO:0051087">
    <property type="term" value="F:protein-folding chaperone binding"/>
    <property type="evidence" value="ECO:0007669"/>
    <property type="project" value="InterPro"/>
</dbReference>
<evidence type="ECO:0000313" key="5">
    <source>
        <dbReference type="RefSeq" id="XP_011641536.1"/>
    </source>
</evidence>
<name>A0A6I9WPL8_9HYME</name>
<dbReference type="PANTHER" id="PTHR45862">
    <property type="entry name" value="PROTEIN SGT1 HOMOLOG"/>
    <property type="match status" value="1"/>
</dbReference>
<dbReference type="PROSITE" id="PS51048">
    <property type="entry name" value="SGS"/>
    <property type="match status" value="1"/>
</dbReference>